<dbReference type="InterPro" id="IPR043519">
    <property type="entry name" value="NT_sf"/>
</dbReference>
<dbReference type="Proteomes" id="UP000323454">
    <property type="component" value="Unassembled WGS sequence"/>
</dbReference>
<dbReference type="AlphaFoldDB" id="A0A5B2XM55"/>
<dbReference type="Pfam" id="PF04607">
    <property type="entry name" value="RelA_SpoT"/>
    <property type="match status" value="1"/>
</dbReference>
<dbReference type="RefSeq" id="WP_149848937.1">
    <property type="nucleotide sequence ID" value="NZ_VUOB01000013.1"/>
</dbReference>
<protein>
    <submittedName>
        <fullName evidence="3">RelA/SpoT domain-containing protein</fullName>
    </submittedName>
</protein>
<evidence type="ECO:0000256" key="1">
    <source>
        <dbReference type="SAM" id="MobiDB-lite"/>
    </source>
</evidence>
<organism evidence="3 4">
    <name type="scientific">Solihabitans fulvus</name>
    <dbReference type="NCBI Taxonomy" id="1892852"/>
    <lineage>
        <taxon>Bacteria</taxon>
        <taxon>Bacillati</taxon>
        <taxon>Actinomycetota</taxon>
        <taxon>Actinomycetes</taxon>
        <taxon>Pseudonocardiales</taxon>
        <taxon>Pseudonocardiaceae</taxon>
        <taxon>Solihabitans</taxon>
    </lineage>
</organism>
<evidence type="ECO:0000259" key="2">
    <source>
        <dbReference type="SMART" id="SM00954"/>
    </source>
</evidence>
<dbReference type="SMART" id="SM00954">
    <property type="entry name" value="RelA_SpoT"/>
    <property type="match status" value="1"/>
</dbReference>
<comment type="caution">
    <text evidence="3">The sequence shown here is derived from an EMBL/GenBank/DDBJ whole genome shotgun (WGS) entry which is preliminary data.</text>
</comment>
<dbReference type="Gene3D" id="3.30.460.10">
    <property type="entry name" value="Beta Polymerase, domain 2"/>
    <property type="match status" value="1"/>
</dbReference>
<reference evidence="3 4" key="2">
    <citation type="submission" date="2019-09" db="EMBL/GenBank/DDBJ databases">
        <authorList>
            <person name="Jin C."/>
        </authorList>
    </citation>
    <scope>NUCLEOTIDE SEQUENCE [LARGE SCALE GENOMIC DNA]</scope>
    <source>
        <strain evidence="3 4">AN110305</strain>
    </source>
</reference>
<feature type="domain" description="RelA/SpoT" evidence="2">
    <location>
        <begin position="63"/>
        <end position="176"/>
    </location>
</feature>
<dbReference type="SUPFAM" id="SSF81301">
    <property type="entry name" value="Nucleotidyltransferase"/>
    <property type="match status" value="1"/>
</dbReference>
<dbReference type="GO" id="GO:0015969">
    <property type="term" value="P:guanosine tetraphosphate metabolic process"/>
    <property type="evidence" value="ECO:0007669"/>
    <property type="project" value="InterPro"/>
</dbReference>
<dbReference type="InterPro" id="IPR007685">
    <property type="entry name" value="RelA_SpoT"/>
</dbReference>
<reference evidence="3 4" key="1">
    <citation type="submission" date="2019-09" db="EMBL/GenBank/DDBJ databases">
        <title>Goodfellowia gen. nov., a new genus of the Pseudonocardineae related to Actinoalloteichus, containing Goodfellowia coeruleoviolacea gen. nov., comb. nov. gen. nov., comb. nov.</title>
        <authorList>
            <person name="Labeda D."/>
        </authorList>
    </citation>
    <scope>NUCLEOTIDE SEQUENCE [LARGE SCALE GENOMIC DNA]</scope>
    <source>
        <strain evidence="3 4">AN110305</strain>
    </source>
</reference>
<accession>A0A5B2XM55</accession>
<dbReference type="OrthoDB" id="9801824at2"/>
<evidence type="ECO:0000313" key="4">
    <source>
        <dbReference type="Proteomes" id="UP000323454"/>
    </source>
</evidence>
<keyword evidence="4" id="KW-1185">Reference proteome</keyword>
<evidence type="ECO:0000313" key="3">
    <source>
        <dbReference type="EMBL" id="KAA2264030.1"/>
    </source>
</evidence>
<dbReference type="CDD" id="cd05399">
    <property type="entry name" value="NT_Rel-Spo_like"/>
    <property type="match status" value="1"/>
</dbReference>
<dbReference type="EMBL" id="VUOB01000013">
    <property type="protein sequence ID" value="KAA2264030.1"/>
    <property type="molecule type" value="Genomic_DNA"/>
</dbReference>
<gene>
    <name evidence="3" type="ORF">F0L68_08540</name>
</gene>
<proteinExistence type="predicted"/>
<sequence>MTLPLSGNQLKKLTRRLRDRTAQPADRSALDEVLLYYADVPARAYHDVEALCADLPHARPMAPRVKTLKTTLEKLDRHAHLHSIAQIRDLAGLRVVVHGPRTDQDEVVRQTAELFTTEAHTPKLIDRRIDPREGYRAVHLEVQRDGILIEVQVRTELQHRWAEQFEQTSDKLGRAFDMANGLPTRLRSPVPSPWSICSACSLVRLTPSNGPRLKPRQGHLPPGSPVARS</sequence>
<feature type="region of interest" description="Disordered" evidence="1">
    <location>
        <begin position="208"/>
        <end position="229"/>
    </location>
</feature>
<name>A0A5B2XM55_9PSEU</name>